<dbReference type="RefSeq" id="WP_211807761.1">
    <property type="nucleotide sequence ID" value="NZ_CP072361.1"/>
</dbReference>
<evidence type="ECO:0000313" key="1">
    <source>
        <dbReference type="EMBL" id="QUB75737.1"/>
    </source>
</evidence>
<reference evidence="1 2" key="1">
    <citation type="submission" date="2021-03" db="EMBL/GenBank/DDBJ databases">
        <title>Human Oral Microbial Genomes.</title>
        <authorList>
            <person name="Johnston C.D."/>
            <person name="Chen T."/>
            <person name="Dewhirst F.E."/>
        </authorList>
    </citation>
    <scope>NUCLEOTIDE SEQUENCE [LARGE SCALE GENOMIC DNA]</scope>
    <source>
        <strain evidence="1 2">F0054</strain>
    </source>
</reference>
<organism evidence="1 2">
    <name type="scientific">Prevotella melaninogenica</name>
    <dbReference type="NCBI Taxonomy" id="28132"/>
    <lineage>
        <taxon>Bacteria</taxon>
        <taxon>Pseudomonadati</taxon>
        <taxon>Bacteroidota</taxon>
        <taxon>Bacteroidia</taxon>
        <taxon>Bacteroidales</taxon>
        <taxon>Prevotellaceae</taxon>
        <taxon>Prevotella</taxon>
    </lineage>
</organism>
<name>A0ABX7XQC8_9BACT</name>
<protein>
    <submittedName>
        <fullName evidence="1">Uncharacterized protein</fullName>
    </submittedName>
</protein>
<dbReference type="Proteomes" id="UP000682195">
    <property type="component" value="Chromosome 1"/>
</dbReference>
<accession>A0ABX7XQC8</accession>
<evidence type="ECO:0000313" key="2">
    <source>
        <dbReference type="Proteomes" id="UP000682195"/>
    </source>
</evidence>
<dbReference type="EMBL" id="CP072361">
    <property type="protein sequence ID" value="QUB75737.1"/>
    <property type="molecule type" value="Genomic_DNA"/>
</dbReference>
<keyword evidence="2" id="KW-1185">Reference proteome</keyword>
<gene>
    <name evidence="1" type="ORF">J5A58_01585</name>
</gene>
<proteinExistence type="predicted"/>
<sequence length="201" mass="23036">MMNLKEKLNLLEGELTRIESPILRLLRDSNDGFDRDQTAHVLTNLGMCPLQMVLDFYDWVTGADENILFNINNQVKLSTIGNPAKVSITTSLYMLDVTTDNFFAHRKMLPFIYNGIMEDPILIDLSPKSKTIGALYYYSPQVTLSVEPIMIYDSLELWIDTMLLCYSNGIYSIKPNGMLVADVDKEIKITRKLNPHSIYWD</sequence>